<gene>
    <name evidence="2" type="primary">LOC401317</name>
    <name evidence="2" type="ORF">tcag7.1253</name>
</gene>
<accession>A4D193</accession>
<dbReference type="EMBL" id="CH236948">
    <property type="protein sequence ID" value="EAL24210.1"/>
    <property type="molecule type" value="Genomic_DNA"/>
</dbReference>
<organism evidence="2">
    <name type="scientific">Homo sapiens</name>
    <name type="common">Human</name>
    <dbReference type="NCBI Taxonomy" id="9606"/>
    <lineage>
        <taxon>Eukaryota</taxon>
        <taxon>Metazoa</taxon>
        <taxon>Chordata</taxon>
        <taxon>Craniata</taxon>
        <taxon>Vertebrata</taxon>
        <taxon>Euteleostomi</taxon>
        <taxon>Mammalia</taxon>
        <taxon>Eutheria</taxon>
        <taxon>Euarchontoglires</taxon>
        <taxon>Primates</taxon>
        <taxon>Haplorrhini</taxon>
        <taxon>Catarrhini</taxon>
        <taxon>Hominidae</taxon>
        <taxon>Homo</taxon>
    </lineage>
</organism>
<sequence>MTAPARALAAPRQFPRPGGGVSPCGRFSAESLELFTKFLEGQDAKEGTKEMFSLSSCIPLLLCHRFIFKGRLVDKALDLVHTLTPIPNFPWTGAAPT</sequence>
<proteinExistence type="predicted"/>
<feature type="region of interest" description="Disordered" evidence="1">
    <location>
        <begin position="1"/>
        <end position="20"/>
    </location>
</feature>
<reference evidence="2" key="2">
    <citation type="submission" date="2004-06" db="EMBL/GenBank/DDBJ databases">
        <authorList>
            <person name="Scherer S.W."/>
            <person name="Cheung J."/>
            <person name="MacDonald J.R."/>
            <person name="Osborne L.R."/>
            <person name="Nakabayashi K."/>
            <person name="Herbrick J.-A."/>
            <person name="Carson A.R."/>
            <person name="Parker-Katiraee L."/>
            <person name="Skaug J."/>
            <person name="Khaja R."/>
            <person name="Zhang J."/>
            <person name="Hudek A.K."/>
            <person name="Li M."/>
            <person name="Haddad M."/>
            <person name="Duggan G.E."/>
            <person name="Fernandez B.A."/>
            <person name="Kanematsu E."/>
            <person name="Gentles S."/>
            <person name="Christopoulos C.C."/>
            <person name="Choufani S."/>
            <person name="Kwasnicka D."/>
            <person name="Zheng X.H."/>
            <person name="Nusskern D."/>
            <person name="Zhang Q."/>
            <person name="Gu Z."/>
            <person name="Lu F."/>
            <person name="Zeesman S."/>
            <person name="Teshima I."/>
            <person name="Chitayat D."/>
            <person name="Shuman C."/>
            <person name="Weksberg R."/>
            <person name="Zackai E.H."/>
            <person name="Grebe T.A."/>
            <person name="Cox S.R."/>
            <person name="Kirkpatrick S.J."/>
            <person name="Rahman N."/>
            <person name="Friedman J.M."/>
            <person name="Heng H.H.Q."/>
            <person name="Pelicci P."/>
            <person name="Lococo F."/>
            <person name="Belloni E."/>
            <person name="Shaffer L.G."/>
            <person name="Morton C.C."/>
            <person name="Pober B."/>
            <person name="Gusella J."/>
            <person name="Bruns G."/>
            <person name="Korf B.R."/>
            <person name="Quade B.J."/>
            <person name="Ligon A.H."/>
            <person name="Ferguson H."/>
            <person name="Higgins A.W."/>
            <person name="Leach N.T."/>
            <person name="Herrick S.R."/>
            <person name="Lemyre E."/>
            <person name="Farra C.G."/>
            <person name="Kim H.-G."/>
            <person name="Summers A.M."/>
            <person name="Gripp K.W."/>
            <person name="Roberts W."/>
            <person name="Szatmari P."/>
            <person name="Winsor E.J.T."/>
            <person name="Grzeschik K.-H."/>
            <person name="Teebi A."/>
            <person name="Minassian B.A."/>
            <person name="Kere J."/>
            <person name="Armengol L."/>
            <person name="Pujana M.Angel."/>
            <person name="Estivill X."/>
            <person name="Wilson M.D."/>
            <person name="Koop B.F."/>
            <person name="Tosi S."/>
            <person name="Moore G.E."/>
            <person name="Boright A.P."/>
            <person name="Zlotorynski E."/>
            <person name="Kerem B."/>
            <person name="Kroisel P.M."/>
            <person name="Petek E."/>
            <person name="Oscier D.G."/>
            <person name="Mould S.J."/>
            <person name="Doehner H."/>
            <person name="Doehner K."/>
            <person name="Rommens J.M."/>
            <person name="Vincent J.B."/>
            <person name="Venter J.C."/>
            <person name="Li P.W."/>
            <person name="Mural R.J."/>
            <person name="Adams M.D."/>
            <person name="Tsui L.-C."/>
        </authorList>
    </citation>
    <scope>NUCLEOTIDE SEQUENCE</scope>
</reference>
<dbReference type="PeptideAtlas" id="A4D193"/>
<reference evidence="2" key="1">
    <citation type="journal article" date="2003" name="Science">
        <title>Human chromosome 7: DNA sequence and biology.</title>
        <authorList>
            <person name="Scherer S.W."/>
            <person name="Cheung J."/>
            <person name="MacDonald J.R."/>
            <person name="Osborne L.R."/>
            <person name="Nakabayashi K."/>
            <person name="Herbrick J.A."/>
            <person name="Carson A.R."/>
            <person name="Parker-Katiraee L."/>
            <person name="Skaug J."/>
            <person name="Khaja R."/>
            <person name="Zhang J."/>
            <person name="Hudek A.K."/>
            <person name="Li M."/>
            <person name="Haddad M."/>
            <person name="Duggan G.E."/>
            <person name="Fernandez B.A."/>
            <person name="Kanematsu E."/>
            <person name="Gentles S."/>
            <person name="Christopoulos C.C."/>
            <person name="Choufani S."/>
            <person name="Kwasnicka D."/>
            <person name="Zheng X.H."/>
            <person name="Lai Z."/>
            <person name="Nusskern D."/>
            <person name="Zhang Q."/>
            <person name="Gu Z."/>
            <person name="Lu F."/>
            <person name="Zeesman S."/>
            <person name="Nowaczyk M.J."/>
            <person name="Teshima I."/>
            <person name="Chitayat D."/>
            <person name="Shuman C."/>
            <person name="Weksberg R."/>
            <person name="Zackai E.H."/>
            <person name="Grebe T.A."/>
            <person name="Cox S.R."/>
            <person name="Kirkpatrick S.J."/>
            <person name="Rahman N."/>
            <person name="Friedman J.M."/>
            <person name="Heng H.H."/>
            <person name="Pelicci P.G."/>
            <person name="Lo-Coco F."/>
            <person name="Belloni E."/>
            <person name="Shaffer L.G."/>
            <person name="Pober B."/>
            <person name="Morton C.C."/>
            <person name="Gusella J.F."/>
            <person name="Bruns G.A."/>
            <person name="Korf B.R."/>
            <person name="Quade B.J."/>
            <person name="Ligon A.H."/>
            <person name="Ferguson H."/>
            <person name="Higgins A.W."/>
            <person name="Leach N.T."/>
            <person name="Herrick S.R."/>
            <person name="Lemyre E."/>
            <person name="Farra C.G."/>
            <person name="Kim H.G."/>
            <person name="Summers A.M."/>
            <person name="Gripp K.W."/>
            <person name="Roberts W."/>
            <person name="Szatmari P."/>
            <person name="Winsor E.J."/>
            <person name="Grzeschik K.H."/>
            <person name="Teebi A."/>
            <person name="Minassian B.A."/>
            <person name="Kere J."/>
            <person name="Armengol L."/>
            <person name="Pujana M.A."/>
            <person name="Estivill X."/>
            <person name="Wilson M.D."/>
            <person name="Koop B.F."/>
            <person name="Tosi S."/>
            <person name="Moore G.E."/>
            <person name="Boright A.P."/>
            <person name="Zlotorynski E."/>
            <person name="Kerem B."/>
            <person name="Kroisel P.M."/>
            <person name="Petek E."/>
            <person name="Oscier D.G."/>
            <person name="Mould S.J."/>
            <person name="Dohner H."/>
            <person name="Dohner K."/>
            <person name="Rommens J.M."/>
            <person name="Vincent J.B."/>
            <person name="Venter J.C."/>
            <person name="Li P.W."/>
            <person name="Mural R.J."/>
            <person name="Adams M.D."/>
            <person name="Tsui L.C."/>
        </authorList>
    </citation>
    <scope>NUCLEOTIDE SEQUENCE [LARGE SCALE GENOMIC DNA]</scope>
</reference>
<protein>
    <submittedName>
        <fullName evidence="2">LOC401317</fullName>
    </submittedName>
</protein>
<dbReference type="AlphaFoldDB" id="A4D193"/>
<name>A4D193_HUMAN</name>
<evidence type="ECO:0000256" key="1">
    <source>
        <dbReference type="SAM" id="MobiDB-lite"/>
    </source>
</evidence>
<evidence type="ECO:0000313" key="2">
    <source>
        <dbReference type="EMBL" id="EAL24210.1"/>
    </source>
</evidence>